<dbReference type="SMART" id="SM00342">
    <property type="entry name" value="HTH_ARAC"/>
    <property type="match status" value="1"/>
</dbReference>
<dbReference type="GO" id="GO:0043565">
    <property type="term" value="F:sequence-specific DNA binding"/>
    <property type="evidence" value="ECO:0007669"/>
    <property type="project" value="InterPro"/>
</dbReference>
<dbReference type="Proteomes" id="UP000093898">
    <property type="component" value="Unassembled WGS sequence"/>
</dbReference>
<evidence type="ECO:0000313" key="6">
    <source>
        <dbReference type="Proteomes" id="UP000093898"/>
    </source>
</evidence>
<dbReference type="OrthoDB" id="2559672at2"/>
<dbReference type="InterPro" id="IPR050204">
    <property type="entry name" value="AraC_XylS_family_regulators"/>
</dbReference>
<accession>A0A1A3H6E8</accession>
<dbReference type="Pfam" id="PF12833">
    <property type="entry name" value="HTH_18"/>
    <property type="match status" value="1"/>
</dbReference>
<dbReference type="Gene3D" id="1.10.10.60">
    <property type="entry name" value="Homeodomain-like"/>
    <property type="match status" value="1"/>
</dbReference>
<keyword evidence="2" id="KW-0238">DNA-binding</keyword>
<evidence type="ECO:0000256" key="1">
    <source>
        <dbReference type="ARBA" id="ARBA00023015"/>
    </source>
</evidence>
<feature type="domain" description="HTH araC/xylS-type" evidence="4">
    <location>
        <begin position="184"/>
        <end position="273"/>
    </location>
</feature>
<proteinExistence type="predicted"/>
<evidence type="ECO:0000259" key="4">
    <source>
        <dbReference type="PROSITE" id="PS01124"/>
    </source>
</evidence>
<dbReference type="SUPFAM" id="SSF46689">
    <property type="entry name" value="Homeodomain-like"/>
    <property type="match status" value="1"/>
</dbReference>
<protein>
    <recommendedName>
        <fullName evidence="4">HTH araC/xylS-type domain-containing protein</fullName>
    </recommendedName>
</protein>
<dbReference type="EMBL" id="LZLC01000081">
    <property type="protein sequence ID" value="OBJ43211.1"/>
    <property type="molecule type" value="Genomic_DNA"/>
</dbReference>
<name>A0A1A3H6E8_MYCMU</name>
<gene>
    <name evidence="5" type="ORF">A5630_19355</name>
</gene>
<keyword evidence="3" id="KW-0804">Transcription</keyword>
<dbReference type="RefSeq" id="WP_064980260.1">
    <property type="nucleotide sequence ID" value="NZ_LZLC01000081.1"/>
</dbReference>
<dbReference type="AlphaFoldDB" id="A0A1A3H6E8"/>
<dbReference type="PANTHER" id="PTHR46796:SF15">
    <property type="entry name" value="BLL1074 PROTEIN"/>
    <property type="match status" value="1"/>
</dbReference>
<evidence type="ECO:0000313" key="5">
    <source>
        <dbReference type="EMBL" id="OBJ43211.1"/>
    </source>
</evidence>
<dbReference type="InterPro" id="IPR009057">
    <property type="entry name" value="Homeodomain-like_sf"/>
</dbReference>
<reference evidence="5 6" key="1">
    <citation type="submission" date="2016-06" db="EMBL/GenBank/DDBJ databases">
        <authorList>
            <person name="Kjaerup R.B."/>
            <person name="Dalgaard T.S."/>
            <person name="Juul-Madsen H.R."/>
        </authorList>
    </citation>
    <scope>NUCLEOTIDE SEQUENCE [LARGE SCALE GENOMIC DNA]</scope>
    <source>
        <strain evidence="5 6">1127319.6</strain>
    </source>
</reference>
<evidence type="ECO:0000256" key="3">
    <source>
        <dbReference type="ARBA" id="ARBA00023163"/>
    </source>
</evidence>
<dbReference type="InterPro" id="IPR018060">
    <property type="entry name" value="HTH_AraC"/>
</dbReference>
<sequence length="289" mass="30693">MVTVNQLRRGDDAGVRWEAARADPAAGLAHLVTGYGGFSEAAPAQVIREELPAANLVLLLSLGEPMCLSRSGGAESVQAQTALVGVSRTGVVATHSGSQCVLEVELSPLAARTVFGVTAAELADQIVDVAALWPDTNQLLDRLHSATTWTDRFRLIEAALGTRYAEGREVSTAVAGAWRQIVNARGDLGMDVLREQTGWSRKRLAERFRAEIGLPPKAMAGLARFQHAVDLMRRPGRPSLAAIALTCGYYDQAHLNREFRDFAGCTPTEFLTALAADTAAAGMAGGEAV</sequence>
<dbReference type="GO" id="GO:0003700">
    <property type="term" value="F:DNA-binding transcription factor activity"/>
    <property type="evidence" value="ECO:0007669"/>
    <property type="project" value="InterPro"/>
</dbReference>
<dbReference type="PROSITE" id="PS01124">
    <property type="entry name" value="HTH_ARAC_FAMILY_2"/>
    <property type="match status" value="1"/>
</dbReference>
<keyword evidence="1" id="KW-0805">Transcription regulation</keyword>
<evidence type="ECO:0000256" key="2">
    <source>
        <dbReference type="ARBA" id="ARBA00023125"/>
    </source>
</evidence>
<comment type="caution">
    <text evidence="5">The sequence shown here is derived from an EMBL/GenBank/DDBJ whole genome shotgun (WGS) entry which is preliminary data.</text>
</comment>
<organism evidence="5 6">
    <name type="scientific">Mycolicibacterium mucogenicum</name>
    <name type="common">Mycobacterium mucogenicum</name>
    <dbReference type="NCBI Taxonomy" id="56689"/>
    <lineage>
        <taxon>Bacteria</taxon>
        <taxon>Bacillati</taxon>
        <taxon>Actinomycetota</taxon>
        <taxon>Actinomycetes</taxon>
        <taxon>Mycobacteriales</taxon>
        <taxon>Mycobacteriaceae</taxon>
        <taxon>Mycolicibacterium</taxon>
    </lineage>
</organism>
<dbReference type="PANTHER" id="PTHR46796">
    <property type="entry name" value="HTH-TYPE TRANSCRIPTIONAL ACTIVATOR RHAS-RELATED"/>
    <property type="match status" value="1"/>
</dbReference>